<evidence type="ECO:0000256" key="1">
    <source>
        <dbReference type="SAM" id="MobiDB-lite"/>
    </source>
</evidence>
<sequence>MKRGSGDPAGRDGQWIPEGQRPWQLEENGVGTTIPTTARCKVGLLGLLEDGPRRRRRGVVAAGLGGFSRGLGRLDRGLGSSSGCGFEPWLGGLAWLSCGSHSIRRKVEKSSRLDWLHVCLPRSN</sequence>
<feature type="region of interest" description="Disordered" evidence="1">
    <location>
        <begin position="1"/>
        <end position="24"/>
    </location>
</feature>
<evidence type="ECO:0000313" key="3">
    <source>
        <dbReference type="Proteomes" id="UP000233551"/>
    </source>
</evidence>
<dbReference type="EMBL" id="PGOL01000276">
    <property type="protein sequence ID" value="PKI73406.1"/>
    <property type="molecule type" value="Genomic_DNA"/>
</dbReference>
<comment type="caution">
    <text evidence="2">The sequence shown here is derived from an EMBL/GenBank/DDBJ whole genome shotgun (WGS) entry which is preliminary data.</text>
</comment>
<dbReference type="Proteomes" id="UP000233551">
    <property type="component" value="Unassembled WGS sequence"/>
</dbReference>
<reference evidence="2 3" key="1">
    <citation type="submission" date="2017-11" db="EMBL/GenBank/DDBJ databases">
        <title>De-novo sequencing of pomegranate (Punica granatum L.) genome.</title>
        <authorList>
            <person name="Akparov Z."/>
            <person name="Amiraslanov A."/>
            <person name="Hajiyeva S."/>
            <person name="Abbasov M."/>
            <person name="Kaur K."/>
            <person name="Hamwieh A."/>
            <person name="Solovyev V."/>
            <person name="Salamov A."/>
            <person name="Braich B."/>
            <person name="Kosarev P."/>
            <person name="Mahmoud A."/>
            <person name="Hajiyev E."/>
            <person name="Babayeva S."/>
            <person name="Izzatullayeva V."/>
            <person name="Mammadov A."/>
            <person name="Mammadov A."/>
            <person name="Sharifova S."/>
            <person name="Ojaghi J."/>
            <person name="Eynullazada K."/>
            <person name="Bayramov B."/>
            <person name="Abdulazimova A."/>
            <person name="Shahmuradov I."/>
        </authorList>
    </citation>
    <scope>NUCLEOTIDE SEQUENCE [LARGE SCALE GENOMIC DNA]</scope>
    <source>
        <strain evidence="3">cv. AG2017</strain>
        <tissue evidence="2">Leaf</tissue>
    </source>
</reference>
<organism evidence="2 3">
    <name type="scientific">Punica granatum</name>
    <name type="common">Pomegranate</name>
    <dbReference type="NCBI Taxonomy" id="22663"/>
    <lineage>
        <taxon>Eukaryota</taxon>
        <taxon>Viridiplantae</taxon>
        <taxon>Streptophyta</taxon>
        <taxon>Embryophyta</taxon>
        <taxon>Tracheophyta</taxon>
        <taxon>Spermatophyta</taxon>
        <taxon>Magnoliopsida</taxon>
        <taxon>eudicotyledons</taxon>
        <taxon>Gunneridae</taxon>
        <taxon>Pentapetalae</taxon>
        <taxon>rosids</taxon>
        <taxon>malvids</taxon>
        <taxon>Myrtales</taxon>
        <taxon>Lythraceae</taxon>
        <taxon>Punica</taxon>
    </lineage>
</organism>
<keyword evidence="3" id="KW-1185">Reference proteome</keyword>
<name>A0A2I0KZV6_PUNGR</name>
<gene>
    <name evidence="2" type="ORF">CRG98_006176</name>
</gene>
<accession>A0A2I0KZV6</accession>
<evidence type="ECO:0000313" key="2">
    <source>
        <dbReference type="EMBL" id="PKI73406.1"/>
    </source>
</evidence>
<dbReference type="AlphaFoldDB" id="A0A2I0KZV6"/>
<protein>
    <submittedName>
        <fullName evidence="2">Uncharacterized protein</fullName>
    </submittedName>
</protein>
<proteinExistence type="predicted"/>